<dbReference type="Gene3D" id="3.30.470.20">
    <property type="entry name" value="ATP-grasp fold, B domain"/>
    <property type="match status" value="1"/>
</dbReference>
<feature type="domain" description="ATP-grasp" evidence="5">
    <location>
        <begin position="494"/>
        <end position="530"/>
    </location>
</feature>
<dbReference type="eggNOG" id="COG0045">
    <property type="taxonomic scope" value="Bacteria"/>
</dbReference>
<dbReference type="Pfam" id="PF13607">
    <property type="entry name" value="Succ_CoA_lig"/>
    <property type="match status" value="1"/>
</dbReference>
<reference evidence="7" key="1">
    <citation type="submission" date="2011-11" db="EMBL/GenBank/DDBJ databases">
        <title>Improved High-Quality Draft sequence of Desulfovibrio sp. U5L.</title>
        <authorList>
            <consortium name="US DOE Joint Genome Institute"/>
            <person name="Lucas S."/>
            <person name="Han J."/>
            <person name="Lapidus A."/>
            <person name="Cheng J.-F."/>
            <person name="Goodwin L."/>
            <person name="Pitluck S."/>
            <person name="Peters L."/>
            <person name="Ovchinnikova G."/>
            <person name="Held B."/>
            <person name="Detter J.C."/>
            <person name="Han C."/>
            <person name="Tapia R."/>
            <person name="Land M."/>
            <person name="Hauser L."/>
            <person name="Kyrpides N."/>
            <person name="Ivanova N."/>
            <person name="Pagani I."/>
            <person name="Gabster J."/>
            <person name="Walker C."/>
            <person name="Stolyar S."/>
            <person name="Stahl D."/>
            <person name="Arkin A."/>
            <person name="Dehal P."/>
            <person name="Hazen T."/>
            <person name="Woyke T."/>
        </authorList>
    </citation>
    <scope>NUCLEOTIDE SEQUENCE [LARGE SCALE GENOMIC DNA]</scope>
    <source>
        <strain evidence="7">U5L</strain>
    </source>
</reference>
<dbReference type="InterPro" id="IPR003781">
    <property type="entry name" value="CoA-bd"/>
</dbReference>
<dbReference type="Gene3D" id="3.40.630.30">
    <property type="match status" value="1"/>
</dbReference>
<dbReference type="HOGENOM" id="CLU_007415_0_2_7"/>
<organism evidence="7">
    <name type="scientific">Desulfovibrio sp. U5L</name>
    <dbReference type="NCBI Taxonomy" id="596152"/>
    <lineage>
        <taxon>Bacteria</taxon>
        <taxon>Pseudomonadati</taxon>
        <taxon>Thermodesulfobacteriota</taxon>
        <taxon>Desulfovibrionia</taxon>
        <taxon>Desulfovibrionales</taxon>
        <taxon>Desulfovibrionaceae</taxon>
        <taxon>Desulfovibrio</taxon>
    </lineage>
</organism>
<dbReference type="InterPro" id="IPR011761">
    <property type="entry name" value="ATP-grasp"/>
</dbReference>
<dbReference type="GO" id="GO:0005524">
    <property type="term" value="F:ATP binding"/>
    <property type="evidence" value="ECO:0007669"/>
    <property type="project" value="UniProtKB-UniRule"/>
</dbReference>
<dbReference type="AlphaFoldDB" id="I2Q5S3"/>
<dbReference type="Gene3D" id="3.30.1490.20">
    <property type="entry name" value="ATP-grasp fold, A domain"/>
    <property type="match status" value="1"/>
</dbReference>
<dbReference type="GO" id="GO:0046872">
    <property type="term" value="F:metal ion binding"/>
    <property type="evidence" value="ECO:0007669"/>
    <property type="project" value="InterPro"/>
</dbReference>
<dbReference type="STRING" id="596152.DesU5LDRAFT_3507"/>
<dbReference type="SUPFAM" id="SSF55729">
    <property type="entry name" value="Acyl-CoA N-acyltransferases (Nat)"/>
    <property type="match status" value="1"/>
</dbReference>
<dbReference type="Pfam" id="PF13302">
    <property type="entry name" value="Acetyltransf_3"/>
    <property type="match status" value="1"/>
</dbReference>
<dbReference type="Gene3D" id="3.40.50.720">
    <property type="entry name" value="NAD(P)-binding Rossmann-like Domain"/>
    <property type="match status" value="1"/>
</dbReference>
<dbReference type="PROSITE" id="PS50975">
    <property type="entry name" value="ATP_GRASP"/>
    <property type="match status" value="1"/>
</dbReference>
<dbReference type="InterPro" id="IPR032875">
    <property type="entry name" value="Succ_CoA_lig_flav_dom"/>
</dbReference>
<dbReference type="PROSITE" id="PS51186">
    <property type="entry name" value="GNAT"/>
    <property type="match status" value="1"/>
</dbReference>
<dbReference type="InterPro" id="IPR051538">
    <property type="entry name" value="Acyl-CoA_Synth/Transferase"/>
</dbReference>
<evidence type="ECO:0000313" key="7">
    <source>
        <dbReference type="EMBL" id="EIG55129.1"/>
    </source>
</evidence>
<dbReference type="InterPro" id="IPR016181">
    <property type="entry name" value="Acyl_CoA_acyltransferase"/>
</dbReference>
<keyword evidence="3 4" id="KW-0067">ATP-binding</keyword>
<dbReference type="GO" id="GO:0016747">
    <property type="term" value="F:acyltransferase activity, transferring groups other than amino-acyl groups"/>
    <property type="evidence" value="ECO:0007669"/>
    <property type="project" value="InterPro"/>
</dbReference>
<dbReference type="InterPro" id="IPR016102">
    <property type="entry name" value="Succinyl-CoA_synth-like"/>
</dbReference>
<feature type="domain" description="N-acetyltransferase" evidence="6">
    <location>
        <begin position="741"/>
        <end position="897"/>
    </location>
</feature>
<dbReference type="PANTHER" id="PTHR43334">
    <property type="entry name" value="ACETATE--COA LIGASE [ADP-FORMING]"/>
    <property type="match status" value="1"/>
</dbReference>
<dbReference type="InterPro" id="IPR036291">
    <property type="entry name" value="NAD(P)-bd_dom_sf"/>
</dbReference>
<dbReference type="InterPro" id="IPR000182">
    <property type="entry name" value="GNAT_dom"/>
</dbReference>
<dbReference type="SUPFAM" id="SSF56059">
    <property type="entry name" value="Glutathione synthetase ATP-binding domain-like"/>
    <property type="match status" value="1"/>
</dbReference>
<dbReference type="PANTHER" id="PTHR43334:SF1">
    <property type="entry name" value="3-HYDROXYPROPIONATE--COA LIGASE [ADP-FORMING]"/>
    <property type="match status" value="1"/>
</dbReference>
<protein>
    <submittedName>
        <fullName evidence="7">Acyl-CoA synthetase (NDP forming)</fullName>
    </submittedName>
</protein>
<gene>
    <name evidence="7" type="ORF">DesU5LDRAFT_3507</name>
</gene>
<dbReference type="EMBL" id="JH600068">
    <property type="protein sequence ID" value="EIG55129.1"/>
    <property type="molecule type" value="Genomic_DNA"/>
</dbReference>
<dbReference type="eggNOG" id="COG1042">
    <property type="taxonomic scope" value="Bacteria"/>
</dbReference>
<name>I2Q5S3_9BACT</name>
<dbReference type="GO" id="GO:0016874">
    <property type="term" value="F:ligase activity"/>
    <property type="evidence" value="ECO:0007669"/>
    <property type="project" value="UniProtKB-KW"/>
</dbReference>
<dbReference type="Gene3D" id="3.40.50.261">
    <property type="entry name" value="Succinyl-CoA synthetase domains"/>
    <property type="match status" value="2"/>
</dbReference>
<dbReference type="SUPFAM" id="SSF51735">
    <property type="entry name" value="NAD(P)-binding Rossmann-fold domains"/>
    <property type="match status" value="1"/>
</dbReference>
<sequence>MSARSLDALFRPNSVAVIGASTDPRHVGAVIMKNLLGGKFLGPVMPVNPALDAISGVLCYKSVDTLPLTPDLGVIATDPESVPEYLRDLGRRGVGAAVVLPPGWAKMPREAKRALQARMLEAAAPSGIRILGPSGLGLVVPGIGLNCSLATSDALPGRIAFISQSASLFSAVLDWARTKGIGFSHILSLGDRVDLKYADILDYMAQDPNTRSILLYVESITDARSFMSASRAAARNKPVLVIKPGRRLWSVFPPDPDEGRDEVYDEAFRRAGMLRVGEIDALFDAAQTLARSKPLRGENLAILTNGGSIGIMAADALLEGGGALAAYDAEATAALSALLGPNWLRHGVADMSFDAAPADYAAALRALLRAPDVSAVLVIHVPFPGVSADEAATAMAEVLSKTNRTILACWMGYDPAGGEALKILNAAGVPTYETPDQAVSAFVHLLRYRKNQELLMEMPASLPSEYAPDPDAARAVVERAFAEGRLTLTDPEAKEVLGYYGVRAVASHLTEDVDDAVAAADALGYPVAVKIVSPDIPQPFDVGGIVLDVAGPEAVREAAEAARERALAHVPDARIEGYVIQEMGRRAGAHEVTIKARVDPVFGPYIIFGQGGLAARVTRDKAVALTPLNMSLARDLVFRTRVAVTLRGAAGQPGVDPEVSPGVDIDALCLTLNQVSQCVADLERIAAIDLNPVLSHPGGVTVIGAGIRLTAEAEPDAHRLAIRPYPRELEECVTLKNGRHVLLRPIRPEDEPAHFEFFKHLSPEDLRFRFFGVVRELTHTEMAKLTQIDYEREMAFIATAPDADGRPETLGVVRASTRPDNSSAEFAVIARSDLKGLGLGRLLMEKIIRYCKARGTRLLTGQALMENGGMQGLAEKLGFSVVRNYDEEVAEMRLPLNEPAPGGAARP</sequence>
<dbReference type="SUPFAM" id="SSF52210">
    <property type="entry name" value="Succinyl-CoA synthetase domains"/>
    <property type="match status" value="2"/>
</dbReference>
<evidence type="ECO:0000256" key="4">
    <source>
        <dbReference type="PROSITE-ProRule" id="PRU00409"/>
    </source>
</evidence>
<dbReference type="Pfam" id="PF13380">
    <property type="entry name" value="CoA_binding_2"/>
    <property type="match status" value="1"/>
</dbReference>
<keyword evidence="1" id="KW-0436">Ligase</keyword>
<dbReference type="InterPro" id="IPR013815">
    <property type="entry name" value="ATP_grasp_subdomain_1"/>
</dbReference>
<evidence type="ECO:0000259" key="6">
    <source>
        <dbReference type="PROSITE" id="PS51186"/>
    </source>
</evidence>
<dbReference type="SMART" id="SM00881">
    <property type="entry name" value="CoA_binding"/>
    <property type="match status" value="1"/>
</dbReference>
<keyword evidence="2 4" id="KW-0547">Nucleotide-binding</keyword>
<evidence type="ECO:0000256" key="1">
    <source>
        <dbReference type="ARBA" id="ARBA00022598"/>
    </source>
</evidence>
<dbReference type="Pfam" id="PF13549">
    <property type="entry name" value="ATP-grasp_5"/>
    <property type="match status" value="1"/>
</dbReference>
<evidence type="ECO:0000256" key="3">
    <source>
        <dbReference type="ARBA" id="ARBA00022840"/>
    </source>
</evidence>
<accession>I2Q5S3</accession>
<proteinExistence type="predicted"/>
<evidence type="ECO:0000259" key="5">
    <source>
        <dbReference type="PROSITE" id="PS50975"/>
    </source>
</evidence>
<dbReference type="OrthoDB" id="9807426at2"/>
<evidence type="ECO:0000256" key="2">
    <source>
        <dbReference type="ARBA" id="ARBA00022741"/>
    </source>
</evidence>